<evidence type="ECO:0000313" key="8">
    <source>
        <dbReference type="EMBL" id="MCL6422302.1"/>
    </source>
</evidence>
<evidence type="ECO:0000256" key="4">
    <source>
        <dbReference type="ARBA" id="ARBA00022692"/>
    </source>
</evidence>
<dbReference type="RefSeq" id="WP_249736409.1">
    <property type="nucleotide sequence ID" value="NZ_JAKNCJ010000001.1"/>
</dbReference>
<keyword evidence="5 7" id="KW-1133">Transmembrane helix</keyword>
<evidence type="ECO:0000256" key="5">
    <source>
        <dbReference type="ARBA" id="ARBA00022989"/>
    </source>
</evidence>
<dbReference type="Proteomes" id="UP001203761">
    <property type="component" value="Unassembled WGS sequence"/>
</dbReference>
<comment type="subcellular location">
    <subcellularLocation>
        <location evidence="1">Cell membrane</location>
        <topology evidence="1">Multi-pass membrane protein</topology>
    </subcellularLocation>
</comment>
<gene>
    <name evidence="8" type="ORF">Bequi_02685</name>
</gene>
<keyword evidence="6 7" id="KW-0472">Membrane</keyword>
<dbReference type="InterPro" id="IPR007341">
    <property type="entry name" value="Transgly_assoc"/>
</dbReference>
<evidence type="ECO:0000256" key="7">
    <source>
        <dbReference type="SAM" id="Phobius"/>
    </source>
</evidence>
<keyword evidence="4 7" id="KW-0812">Transmembrane</keyword>
<accession>A0ABT0QXB5</accession>
<organism evidence="8 9">
    <name type="scientific">Brachybacterium equifaecis</name>
    <dbReference type="NCBI Taxonomy" id="2910770"/>
    <lineage>
        <taxon>Bacteria</taxon>
        <taxon>Bacillati</taxon>
        <taxon>Actinomycetota</taxon>
        <taxon>Actinomycetes</taxon>
        <taxon>Micrococcales</taxon>
        <taxon>Dermabacteraceae</taxon>
        <taxon>Brachybacterium</taxon>
    </lineage>
</organism>
<evidence type="ECO:0000256" key="1">
    <source>
        <dbReference type="ARBA" id="ARBA00004651"/>
    </source>
</evidence>
<feature type="transmembrane region" description="Helical" evidence="7">
    <location>
        <begin position="6"/>
        <end position="25"/>
    </location>
</feature>
<evidence type="ECO:0000256" key="6">
    <source>
        <dbReference type="ARBA" id="ARBA00023136"/>
    </source>
</evidence>
<protein>
    <submittedName>
        <fullName evidence="8">GlsB/YeaQ/YmgE family stress response membrane protein</fullName>
    </submittedName>
</protein>
<comment type="similarity">
    <text evidence="2">Belongs to the UPF0410 family.</text>
</comment>
<keyword evidence="3" id="KW-1003">Cell membrane</keyword>
<dbReference type="PANTHER" id="PTHR33884">
    <property type="entry name" value="UPF0410 PROTEIN YMGE"/>
    <property type="match status" value="1"/>
</dbReference>
<comment type="caution">
    <text evidence="8">The sequence shown here is derived from an EMBL/GenBank/DDBJ whole genome shotgun (WGS) entry which is preliminary data.</text>
</comment>
<reference evidence="8" key="1">
    <citation type="submission" date="2022-02" db="EMBL/GenBank/DDBJ databases">
        <authorList>
            <person name="Lee M."/>
            <person name="Kim S.-J."/>
            <person name="Jung M.-Y."/>
        </authorList>
    </citation>
    <scope>NUCLEOTIDE SEQUENCE</scope>
    <source>
        <strain evidence="8">JHP9</strain>
    </source>
</reference>
<dbReference type="EMBL" id="JAKNCJ010000001">
    <property type="protein sequence ID" value="MCL6422302.1"/>
    <property type="molecule type" value="Genomic_DNA"/>
</dbReference>
<proteinExistence type="inferred from homology"/>
<dbReference type="PANTHER" id="PTHR33884:SF3">
    <property type="entry name" value="UPF0410 PROTEIN YMGE"/>
    <property type="match status" value="1"/>
</dbReference>
<feature type="transmembrane region" description="Helical" evidence="7">
    <location>
        <begin position="67"/>
        <end position="89"/>
    </location>
</feature>
<name>A0ABT0QXB5_9MICO</name>
<dbReference type="Pfam" id="PF04226">
    <property type="entry name" value="Transgly_assoc"/>
    <property type="match status" value="1"/>
</dbReference>
<evidence type="ECO:0000313" key="9">
    <source>
        <dbReference type="Proteomes" id="UP001203761"/>
    </source>
</evidence>
<sequence>MGLLWAIISWIIIGALVGLIARAIMPGNQAMTWGMTIILGIVGAIVGGFIGGLFGGSGVNGIINNPWSLGTIVLSVIGAIVVMAIYGLVTRNSRV</sequence>
<evidence type="ECO:0000256" key="2">
    <source>
        <dbReference type="ARBA" id="ARBA00011006"/>
    </source>
</evidence>
<feature type="transmembrane region" description="Helical" evidence="7">
    <location>
        <begin position="37"/>
        <end position="55"/>
    </location>
</feature>
<evidence type="ECO:0000256" key="3">
    <source>
        <dbReference type="ARBA" id="ARBA00022475"/>
    </source>
</evidence>
<keyword evidence="9" id="KW-1185">Reference proteome</keyword>